<dbReference type="SMART" id="SM00717">
    <property type="entry name" value="SANT"/>
    <property type="match status" value="1"/>
</dbReference>
<dbReference type="Pfam" id="PF00249">
    <property type="entry name" value="Myb_DNA-binding"/>
    <property type="match status" value="1"/>
</dbReference>
<dbReference type="Gene3D" id="1.10.10.60">
    <property type="entry name" value="Homeodomain-like"/>
    <property type="match status" value="1"/>
</dbReference>
<keyword evidence="4" id="KW-0539">Nucleus</keyword>
<keyword evidence="3" id="KW-0804">Transcription</keyword>
<dbReference type="PANTHER" id="PTHR43952:SF19">
    <property type="entry name" value="MYB FAMILY TRANSCRIPTION FACTOR"/>
    <property type="match status" value="1"/>
</dbReference>
<proteinExistence type="predicted"/>
<evidence type="ECO:0000313" key="6">
    <source>
        <dbReference type="EMBL" id="GAU36002.1"/>
    </source>
</evidence>
<dbReference type="GO" id="GO:0003700">
    <property type="term" value="F:DNA-binding transcription factor activity"/>
    <property type="evidence" value="ECO:0007669"/>
    <property type="project" value="InterPro"/>
</dbReference>
<evidence type="ECO:0000256" key="3">
    <source>
        <dbReference type="ARBA" id="ARBA00023163"/>
    </source>
</evidence>
<keyword evidence="7" id="KW-1185">Reference proteome</keyword>
<reference evidence="7" key="1">
    <citation type="journal article" date="2017" name="Front. Plant Sci.">
        <title>Climate Clever Clovers: New Paradigm to Reduce the Environmental Footprint of Ruminants by Breeding Low Methanogenic Forages Utilizing Haplotype Variation.</title>
        <authorList>
            <person name="Kaur P."/>
            <person name="Appels R."/>
            <person name="Bayer P.E."/>
            <person name="Keeble-Gagnere G."/>
            <person name="Wang J."/>
            <person name="Hirakawa H."/>
            <person name="Shirasawa K."/>
            <person name="Vercoe P."/>
            <person name="Stefanova K."/>
            <person name="Durmic Z."/>
            <person name="Nichols P."/>
            <person name="Revell C."/>
            <person name="Isobe S.N."/>
            <person name="Edwards D."/>
            <person name="Erskine W."/>
        </authorList>
    </citation>
    <scope>NUCLEOTIDE SEQUENCE [LARGE SCALE GENOMIC DNA]</scope>
    <source>
        <strain evidence="7">cv. Daliak</strain>
    </source>
</reference>
<dbReference type="PANTHER" id="PTHR43952">
    <property type="entry name" value="MYB FAMILY TRANSCRIPTION FACTOR-RELATED"/>
    <property type="match status" value="1"/>
</dbReference>
<keyword evidence="2" id="KW-0805">Transcription regulation</keyword>
<dbReference type="InterPro" id="IPR001005">
    <property type="entry name" value="SANT/Myb"/>
</dbReference>
<dbReference type="InterPro" id="IPR009057">
    <property type="entry name" value="Homeodomain-like_sf"/>
</dbReference>
<feature type="domain" description="SANT" evidence="5">
    <location>
        <begin position="1"/>
        <end position="54"/>
    </location>
</feature>
<sequence>MATSWTARQNKLFEQALALYDGETPDKWHNVAKVVGKSVEDVKSHYEILKEDVQRIENGRVPFPRYKTNTNNS</sequence>
<dbReference type="InterPro" id="IPR017884">
    <property type="entry name" value="SANT_dom"/>
</dbReference>
<name>A0A2Z6NHD1_TRISU</name>
<dbReference type="SUPFAM" id="SSF46689">
    <property type="entry name" value="Homeodomain-like"/>
    <property type="match status" value="1"/>
</dbReference>
<evidence type="ECO:0000313" key="7">
    <source>
        <dbReference type="Proteomes" id="UP000242715"/>
    </source>
</evidence>
<protein>
    <recommendedName>
        <fullName evidence="5">SANT domain-containing protein</fullName>
    </recommendedName>
</protein>
<accession>A0A2Z6NHD1</accession>
<dbReference type="OrthoDB" id="118550at2759"/>
<evidence type="ECO:0000256" key="4">
    <source>
        <dbReference type="ARBA" id="ARBA00023242"/>
    </source>
</evidence>
<dbReference type="PROSITE" id="PS51293">
    <property type="entry name" value="SANT"/>
    <property type="match status" value="1"/>
</dbReference>
<dbReference type="GO" id="GO:0005634">
    <property type="term" value="C:nucleus"/>
    <property type="evidence" value="ECO:0007669"/>
    <property type="project" value="UniProtKB-SubCell"/>
</dbReference>
<evidence type="ECO:0000259" key="5">
    <source>
        <dbReference type="PROSITE" id="PS51293"/>
    </source>
</evidence>
<evidence type="ECO:0000256" key="1">
    <source>
        <dbReference type="ARBA" id="ARBA00004123"/>
    </source>
</evidence>
<comment type="subcellular location">
    <subcellularLocation>
        <location evidence="1">Nucleus</location>
    </subcellularLocation>
</comment>
<dbReference type="FunFam" id="1.10.10.60:FF:000154">
    <property type="entry name" value="Transcription factor SRM1"/>
    <property type="match status" value="1"/>
</dbReference>
<dbReference type="CDD" id="cd00167">
    <property type="entry name" value="SANT"/>
    <property type="match status" value="1"/>
</dbReference>
<organism evidence="6 7">
    <name type="scientific">Trifolium subterraneum</name>
    <name type="common">Subterranean clover</name>
    <dbReference type="NCBI Taxonomy" id="3900"/>
    <lineage>
        <taxon>Eukaryota</taxon>
        <taxon>Viridiplantae</taxon>
        <taxon>Streptophyta</taxon>
        <taxon>Embryophyta</taxon>
        <taxon>Tracheophyta</taxon>
        <taxon>Spermatophyta</taxon>
        <taxon>Magnoliopsida</taxon>
        <taxon>eudicotyledons</taxon>
        <taxon>Gunneridae</taxon>
        <taxon>Pentapetalae</taxon>
        <taxon>rosids</taxon>
        <taxon>fabids</taxon>
        <taxon>Fabales</taxon>
        <taxon>Fabaceae</taxon>
        <taxon>Papilionoideae</taxon>
        <taxon>50 kb inversion clade</taxon>
        <taxon>NPAAA clade</taxon>
        <taxon>Hologalegina</taxon>
        <taxon>IRL clade</taxon>
        <taxon>Trifolieae</taxon>
        <taxon>Trifolium</taxon>
    </lineage>
</organism>
<dbReference type="EMBL" id="DF973613">
    <property type="protein sequence ID" value="GAU36002.1"/>
    <property type="molecule type" value="Genomic_DNA"/>
</dbReference>
<gene>
    <name evidence="6" type="ORF">TSUD_211390</name>
</gene>
<dbReference type="AlphaFoldDB" id="A0A2Z6NHD1"/>
<dbReference type="InterPro" id="IPR044636">
    <property type="entry name" value="RADIALIS-like"/>
</dbReference>
<dbReference type="Proteomes" id="UP000242715">
    <property type="component" value="Unassembled WGS sequence"/>
</dbReference>
<evidence type="ECO:0000256" key="2">
    <source>
        <dbReference type="ARBA" id="ARBA00023015"/>
    </source>
</evidence>